<dbReference type="PANTHER" id="PTHR46130">
    <property type="entry name" value="LAMGL DOMAIN-CONTAINING PROTEIN"/>
    <property type="match status" value="1"/>
</dbReference>
<dbReference type="InterPro" id="IPR043543">
    <property type="entry name" value="PAPPA/PAPPA2"/>
</dbReference>
<dbReference type="Pfam" id="PF18895">
    <property type="entry name" value="T4SS_pilin"/>
    <property type="match status" value="1"/>
</dbReference>
<name>A0A2M7XI35_9BACT</name>
<feature type="domain" description="VWFA" evidence="5">
    <location>
        <begin position="2917"/>
        <end position="3160"/>
    </location>
</feature>
<dbReference type="Pfam" id="PF13948">
    <property type="entry name" value="DUF4215"/>
    <property type="match status" value="2"/>
</dbReference>
<keyword evidence="2" id="KW-0677">Repeat</keyword>
<feature type="transmembrane region" description="Helical" evidence="4">
    <location>
        <begin position="107"/>
        <end position="129"/>
    </location>
</feature>
<evidence type="ECO:0000256" key="3">
    <source>
        <dbReference type="ARBA" id="ARBA00023157"/>
    </source>
</evidence>
<dbReference type="Proteomes" id="UP000229749">
    <property type="component" value="Unassembled WGS sequence"/>
</dbReference>
<dbReference type="InterPro" id="IPR036465">
    <property type="entry name" value="vWFA_dom_sf"/>
</dbReference>
<keyword evidence="3" id="KW-1015">Disulfide bond</keyword>
<dbReference type="PANTHER" id="PTHR46130:SF3">
    <property type="entry name" value="CHROMOSOME UNDETERMINED SCAFFOLD_33, WHOLE GENOME SHOTGUN SEQUENCE"/>
    <property type="match status" value="1"/>
</dbReference>
<dbReference type="SUPFAM" id="SSF81296">
    <property type="entry name" value="E set domains"/>
    <property type="match status" value="1"/>
</dbReference>
<dbReference type="Gene3D" id="2.60.40.10">
    <property type="entry name" value="Immunoglobulins"/>
    <property type="match status" value="5"/>
</dbReference>
<comment type="caution">
    <text evidence="6">The sequence shown here is derived from an EMBL/GenBank/DDBJ whole genome shotgun (WGS) entry which is preliminary data.</text>
</comment>
<evidence type="ECO:0000256" key="1">
    <source>
        <dbReference type="ARBA" id="ARBA00022729"/>
    </source>
</evidence>
<dbReference type="Pfam" id="PF17957">
    <property type="entry name" value="Big_7"/>
    <property type="match status" value="1"/>
</dbReference>
<dbReference type="GO" id="GO:0005615">
    <property type="term" value="C:extracellular space"/>
    <property type="evidence" value="ECO:0007669"/>
    <property type="project" value="TreeGrafter"/>
</dbReference>
<evidence type="ECO:0000256" key="2">
    <source>
        <dbReference type="ARBA" id="ARBA00022737"/>
    </source>
</evidence>
<sequence>MLSFFQKSIRLWLGGLAILITFLAVFSSTSVFAQTIEPSETFGSISGETFANIAGFGTESLTVIIARIIRVFLGFLGVIAVLFILYGGLKWMISGGDTNKVQKARAILINAVIGLVIVLSSYAIAQFVIDRLTQAVGGTLTEATTSDTYTSDTGDPSELFVLRSVNTDCSSIRNLVLQFVFSQSVSLSSLEIPGAIIISKKEGLAIEGTWQVEKNKALFTPNTPCGQDYPDTFCFDADTNYKISLDASLLKSTKGASLECTTIYPCSYEFLTGTDIDLNTPVLSMTSPVDNGSVYANSTELLQAFTQDDAGVSSVDFYLESDVLVSVGLDQSLAGTVAQENYFEQIWETNGYVSNQSYTVWAKGLDCSGNEGISPKIEVIMRSPNCDNGVEDAGEPYKEAGIDCGGEGEYYCGLCSGESCTTDTECASGNCEEGVCVNQAIIKQISPDNGAIGNFITISGDGFGNESGKLILLGDPQDSADDIIHEPTSSCGDEAWSDNQVIIELKEGSVSGPIEIQTNEGFIDRSNDTTGPVLSDFVVNQTVRPGICAIRPDETQAQSLVIVMGNNFGNEQNGAAYYIGSTEASSYDQWKTNEFGATIPVLTSGKYETQVFIGSSDNRQGSNKVALIINDSLESQEAPQIISVDSGIKRCSVSGVICAIDDDCTRQDETCIEAKQSGPRGQYLTLYGSNFGTSIGTVRFQNKETQENALGDTDFPDICEASYWQDDRIIIQVPEYLSDDSSIPVSTGIYNLWVVRTQDSMVSNTVDFTVVDGKAGPNICKIEPSSGPVGTQVKIYGEGFEKQAGEVIFYENEQVSPSVWTDTLIEGTKEDPLLVPESAKTGPIFVSRDFDGLSSNSINFLIGICNQDFACEIGSECCTDGTCRLQGTCEESTNPISHYAYYFSTGPIPETPQIVVACTEGIISPSPWEGYKDGDSVCVDAVVTATFSTDMDQASLNQDTIRVEKCLNDACTDTQEVIPQGSPFVSDSSYGKNSKFTWIPESDFSPSSLYQVTLRAGEEIGKSIRSEQGVFLESDYQWEFETASVDSHCQIGNILVSPDTYTATEKNEYISYLSEPTAAENACVVLNCTNYDWAWNSSNPSRASLATDLQKLCAAQAQALLETPAGQPVYINSSIESLGKTGTGELTINFSDPTITDYWPNCSFVCVNASLGAEFNTSMSIDTTASQDIIQLYECVLADELCVSGYTEVPIEKVIYDPSSYRLTASTYDLKPNTYYRVIISGDIETESGVALSASGANYGNDFSWRFKTKNDGLPCAIDRIEISPEEATATVIGQKQDFYAYPFGEEDECEATGQMLQAQDYTWSSWTATDTPDLVQSVDVADLYLNGSILLNENLPNTCNASCLHTGSLPLVAVCGDGILYKNTEDCDDGNTISGDGCSSVCLTEATTTCSTPTDRNCCGNQILEGREECDDGNTISGDGCSDGCLNEGSIAVSTVVKNIVCGNASIAYSSLYGGEECDDGNTISGDGCSAVCLREGSISIAEVQAVCGNTKKELGEDCDDGNTISGDGCSAVCLREGSSLDYSSPSVCGNGGEPEMGEDCDDGNTISGDGCSSKCLLEGSSFAYETISLCGDGVIGTGEECDATTGGTDIAPYTISIITNNAPQEVTASKSSEAISKIQATSSDVTGDALLTLECACSTDAMCEDIYSFGCGFATGCCYKRPEVLEIQPQMGTNDVCRNTAIWVAFDQNMDSKTFSSITLEVLSNDQGLIDEINCPYVLTQATDAAPGSLLGKVWLWIKNMIPFLFSNSVEAAQKSCIVPVEYTSESFGDGMKISLKLSEALLANHEYRLIIQGDGDDLSDGTAQGITSTSGVGIASSITTSTFTTGSDVCNLDYVQYVQVEDQGKINITSEFEDLSPRYFSEKDETHAVVASTYSLEGSTYKEIQPIDGVYNWSWSGTDSSSGVSFGWGTTLSGDTDAIVVEDVDISNTLAKATGKNGTERILAQAFISEDTIHTPSTVGIIKTGSVSVTAFVCENPWPSPGSIPYVDDISNFSFFYCRDAGLDGVQDDLPGLTTVDTPVSPINDIFQELLFLVDGTSDVIGVRILSNPSYLSPSKWYKAQGFTGSPFVTSLDGYEAVLDGATLYVAAANQTDSQVLYSNIYVISYNADAQEETQEIIDQLLDYWSFNANEEQISQLNICETSKGSHTYLKDKEGNYFSCESDFDCIYQKQDDSWTSCDPKDTSQKDQCLYGFCDGEKSKIQRDLSRLIDMQEFQTILEDYGQTHRHCSLTTGESCQTNADCPSQDEVCKAGVPKLSSGSFIRSFSTSVWPSWASILANEVGTTLPVDPLNSFFECPSGSDSTYCWDDLAGQFTCQEGSHVYLFESFGGETYNLYTQLEYNKAYWNDPLDDDLTDEGSLFAEYAGFNFPEGFYTSGIMCDGTTIGSSLRCGDGVLGTDPQEECELGQSISESCTIDGRSGIFYRSCINDAGICRYQTSVESEEAGSSCIAYACGNGVIEGTEICDDGSLNGTYGFCGIDCTLSSSFYCGDGTLAGGEECDRGSSNGQYSTSYIDGCAFDCTFPGPSCGDLKTNGPEQCDGDIQSWGGKLCGVSDLYTPCETNDDCKNSSCGDGAQACATSRGCVGGDSDGLSCTSDSQCPLGSCSLFSYDLLRTRTCGNTCQWNSWSSSCKGGETYCGNGIVEGTEICDDGNISQQDACTNTCQPNVCGDGYLYAQKESCDTGAKNGLVCTPDYKKTCSYCTSSCHYTQVSGAYCGNGVIENNQEFCDGSASVKYCFKAGTYPEDRASGATCTKDTDCETDKGFVCLANVGICNGGNSYLNNSNGISTLYDLNGSACVVGNSKESYTCGTNQQGICIAPVCESDCNSSCPFMYDVTTILAQSELAGSTHQTSVELYSYLKGSPDTATLSIPACKVGASITADIDMSNVTPPSVDVVFVTDLSGSMASVIDNKGTSDTSDDSTRIQVAVEATTQSIRDLFDAYSSSKESMRISTISYANTNPVSGRTTCISSSSGSKTLSWVDYPLNTVEKEYEMLFDPVRGVTAYLGYTNGSPGTTPTAAGLSCASNQLASSKAEVKIIILLSDGEPNVKLDGGSCSATDCINEIIGIRDAIVQKDIQIYTAAITTQSKLIGYMAHFSSDTCKDDYEDVSDCTPTDNVEYAYNGSTSEELETMYETIINSILGLNIGFTTKVGDETVVTTGVVQQGEDVELPFPMGFSCPSTTSEWNIPIRVNFNGEGTVVISDISLTYCPLE</sequence>
<dbReference type="EMBL" id="PFWS01000010">
    <property type="protein sequence ID" value="PJA47588.1"/>
    <property type="molecule type" value="Genomic_DNA"/>
</dbReference>
<keyword evidence="4" id="KW-0472">Membrane</keyword>
<feature type="transmembrane region" description="Helical" evidence="4">
    <location>
        <begin position="64"/>
        <end position="86"/>
    </location>
</feature>
<dbReference type="CDD" id="cd00198">
    <property type="entry name" value="vWFA"/>
    <property type="match status" value="1"/>
</dbReference>
<gene>
    <name evidence="6" type="ORF">CO172_00745</name>
</gene>
<protein>
    <recommendedName>
        <fullName evidence="5">VWFA domain-containing protein</fullName>
    </recommendedName>
</protein>
<dbReference type="CDD" id="cd00102">
    <property type="entry name" value="IPT"/>
    <property type="match status" value="1"/>
</dbReference>
<dbReference type="GO" id="GO:0006508">
    <property type="term" value="P:proteolysis"/>
    <property type="evidence" value="ECO:0007669"/>
    <property type="project" value="TreeGrafter"/>
</dbReference>
<reference evidence="7" key="1">
    <citation type="submission" date="2017-09" db="EMBL/GenBank/DDBJ databases">
        <title>Depth-based differentiation of microbial function through sediment-hosted aquifers and enrichment of novel symbionts in the deep terrestrial subsurface.</title>
        <authorList>
            <person name="Probst A.J."/>
            <person name="Ladd B."/>
            <person name="Jarett J.K."/>
            <person name="Geller-Mcgrath D.E."/>
            <person name="Sieber C.M.K."/>
            <person name="Emerson J.B."/>
            <person name="Anantharaman K."/>
            <person name="Thomas B.C."/>
            <person name="Malmstrom R."/>
            <person name="Stieglmeier M."/>
            <person name="Klingl A."/>
            <person name="Woyke T."/>
            <person name="Ryan C.M."/>
            <person name="Banfield J.F."/>
        </authorList>
    </citation>
    <scope>NUCLEOTIDE SEQUENCE [LARGE SCALE GENOMIC DNA]</scope>
</reference>
<dbReference type="InterPro" id="IPR011936">
    <property type="entry name" value="Myxo_disulph_rpt"/>
</dbReference>
<dbReference type="Gene3D" id="3.40.50.410">
    <property type="entry name" value="von Willebrand factor, type A domain"/>
    <property type="match status" value="1"/>
</dbReference>
<organism evidence="6 7">
    <name type="scientific">Candidatus Uhrbacteria bacterium CG_4_9_14_3_um_filter_36_7</name>
    <dbReference type="NCBI Taxonomy" id="1975033"/>
    <lineage>
        <taxon>Bacteria</taxon>
        <taxon>Candidatus Uhriibacteriota</taxon>
    </lineage>
</organism>
<dbReference type="InterPro" id="IPR043993">
    <property type="entry name" value="T4SS_pilin"/>
</dbReference>
<dbReference type="GO" id="GO:0007166">
    <property type="term" value="P:cell surface receptor signaling pathway"/>
    <property type="evidence" value="ECO:0007669"/>
    <property type="project" value="TreeGrafter"/>
</dbReference>
<evidence type="ECO:0000313" key="6">
    <source>
        <dbReference type="EMBL" id="PJA47588.1"/>
    </source>
</evidence>
<dbReference type="InterPro" id="IPR013783">
    <property type="entry name" value="Ig-like_fold"/>
</dbReference>
<dbReference type="GO" id="GO:0004222">
    <property type="term" value="F:metalloendopeptidase activity"/>
    <property type="evidence" value="ECO:0007669"/>
    <property type="project" value="TreeGrafter"/>
</dbReference>
<evidence type="ECO:0000256" key="4">
    <source>
        <dbReference type="SAM" id="Phobius"/>
    </source>
</evidence>
<dbReference type="NCBIfam" id="TIGR02232">
    <property type="entry name" value="myxo_disulf_rpt"/>
    <property type="match status" value="6"/>
</dbReference>
<evidence type="ECO:0000259" key="5">
    <source>
        <dbReference type="PROSITE" id="PS50234"/>
    </source>
</evidence>
<dbReference type="SMART" id="SM00327">
    <property type="entry name" value="VWA"/>
    <property type="match status" value="1"/>
</dbReference>
<keyword evidence="1" id="KW-0732">Signal</keyword>
<accession>A0A2M7XI35</accession>
<evidence type="ECO:0000313" key="7">
    <source>
        <dbReference type="Proteomes" id="UP000229749"/>
    </source>
</evidence>
<dbReference type="SUPFAM" id="SSF53300">
    <property type="entry name" value="vWA-like"/>
    <property type="match status" value="1"/>
</dbReference>
<keyword evidence="4" id="KW-0812">Transmembrane</keyword>
<dbReference type="InterPro" id="IPR002035">
    <property type="entry name" value="VWF_A"/>
</dbReference>
<keyword evidence="4" id="KW-1133">Transmembrane helix</keyword>
<dbReference type="PROSITE" id="PS50234">
    <property type="entry name" value="VWFA"/>
    <property type="match status" value="1"/>
</dbReference>
<proteinExistence type="predicted"/>
<dbReference type="InterPro" id="IPR014756">
    <property type="entry name" value="Ig_E-set"/>
</dbReference>